<accession>K7Z0S1</accession>
<evidence type="ECO:0000313" key="2">
    <source>
        <dbReference type="Proteomes" id="UP000010074"/>
    </source>
</evidence>
<evidence type="ECO:0000313" key="1">
    <source>
        <dbReference type="EMBL" id="AFY02635.1"/>
    </source>
</evidence>
<organism evidence="1 2">
    <name type="scientific">Bdellovibrio bacteriovorus str. Tiberius</name>
    <dbReference type="NCBI Taxonomy" id="1069642"/>
    <lineage>
        <taxon>Bacteria</taxon>
        <taxon>Pseudomonadati</taxon>
        <taxon>Bdellovibrionota</taxon>
        <taxon>Bdellovibrionia</taxon>
        <taxon>Bdellovibrionales</taxon>
        <taxon>Pseudobdellovibrionaceae</taxon>
        <taxon>Bdellovibrio</taxon>
    </lineage>
</organism>
<reference evidence="1 2" key="1">
    <citation type="journal article" date="2012" name="BMC Genomics">
        <title>Genome analysis of a simultaneously predatory and prey-independent, novel Bdellovibrio bacteriovorus from the River Tiber, supports in silico predictions of both ancient and recent lateral gene transfer from diverse bacteria.</title>
        <authorList>
            <person name="Hobley L."/>
            <person name="Lerner T.R."/>
            <person name="Williams L.E."/>
            <person name="Lambert C."/>
            <person name="Till R."/>
            <person name="Milner D.S."/>
            <person name="Basford S.M."/>
            <person name="Capeness M.J."/>
            <person name="Fenton A.K."/>
            <person name="Atterbury R.J."/>
            <person name="Harris M.A."/>
            <person name="Sockett R.E."/>
        </authorList>
    </citation>
    <scope>NUCLEOTIDE SEQUENCE [LARGE SCALE GENOMIC DNA]</scope>
    <source>
        <strain evidence="1 2">Tiberius</strain>
    </source>
</reference>
<name>K7Z0S1_BDEBC</name>
<proteinExistence type="predicted"/>
<dbReference type="SUPFAM" id="SSF63825">
    <property type="entry name" value="YWTD domain"/>
    <property type="match status" value="1"/>
</dbReference>
<dbReference type="PATRIC" id="fig|1069642.3.peg.2929"/>
<protein>
    <submittedName>
        <fullName evidence="1">Uncharacterized protein</fullName>
    </submittedName>
</protein>
<dbReference type="HOGENOM" id="CLU_233013_0_0_7"/>
<dbReference type="OrthoDB" id="9806238at2"/>
<dbReference type="RefSeq" id="WP_015092055.1">
    <property type="nucleotide sequence ID" value="NC_019567.1"/>
</dbReference>
<dbReference type="KEGG" id="bbat:Bdt_2960"/>
<gene>
    <name evidence="1" type="ORF">Bdt_2960</name>
</gene>
<sequence>MVLKALALILATVWLTGCLEEQGKSSEIVIPPGSLLQFDMTKVNPASTKKFSLYLTEFIQTEKKTKNLLDMTTDAKPDFIRSIMPKGLSPAGAMVLKVVMEYRTLPWYAVVYPDAIIQPSLDTTLVYNLLSTYPGRDLSTYTPDEIQKITAAVTKFREERLALFGISPEFNPDLLYRFIRNGLSNSYDFLTYMKSFGVDFVFNTDGDVTVEPYPFGILNRPPVLDEKATTKVQQQRVEEGKKIEIRATARDPDGDQVFYAWMLEGVLRTAEEGIVRWDPTYDDGRPEPYTMSVILSDGGKISRVDWPVLVENVNRRPTYSYNCPATVNENTEWVCLVKFKDEDGDAVKVVADAIAGSNPLYLNNVMAPTEINNAGEVTVRWTPNNEDARKGLNSIMLEVTDALGGLTLANLQVTVKDTNSAPIMLGGVNPIADSAIEYDYCANEVPDGAAPYQFYLDFQDADNIGPNAAVPPDELVVTTAGTLKTYITQVGSPEILVDRVRYTFLWKPLHTLKTGTFIVTLKDNHNGAAAPITLNLTAADRNTKPCLAGADQTVQVRTNQIQNQITYTVSDKDNDPLWLEAYDFSLAGTNTNKGAIDSLTNVVDCGTNQMLILRRMVGMDEPTYRRNASSFCIRIMNTSADIAGMAAGYVRFARSGEDTAARTFATTNTFTVPGSNIVFKPKTAVTINAGDLEVLFPVIADGTTAAANTVTVIGTAVPAGVTVTNPAALYDRGIVTFSRPTTTTAITIPKMTVVRTATRLMEFETPDDIVMPIGTASVSIPVWRKPILIADGTALTSSNTLAGSPAFTVKAISGTVVAGSPTLPHPPGLYDWNEHSVQRGTSNQVDIYRKFRVRALDGYRAPAKAINTFVNVLPPEASNLKVENTGVFEHQGIARFFRATGTTAINLPAGTRVRTANYTYYELIDPLVMPVGTLTINRWVRRVENVGWTTATPIANNRLASLRFTDVNNPSIIVSSPTIIATQGTNLQDGLIQVADSALKLPTPYYNLDDYWYPLDPKDYYTFTVEKIGTGPVGQWSVCRTTGLANSACTGTNVCSTVPAAADQTYFKTNKCYFRYTPNAADYSGNFSFKVTAIERSPWGTLSTVTNVTLVVKEINTKPVLTNSSFTPLAGGSGAALGTPLTLGDFNEATESLYNIYAVDNNKGSELQTVNFDLDAQVYDLKTSTWVPRPEGLSVQIEKREALTPGPGSKTTAKLVWNPTDADSKKFSGTAGLVVKMRVYDAKTMPDVQQSTDAFYKIRLINKNQVPSIAEIVSGNNFRIFADTYFSQDVYLYDNDAYVPNGGSFSTLLTLCRDANGVPLRHPTLDPVSADPYTCHANSTTWAPEIATYDATYKRNVSVPQCGDGTNLNADLAVPKLTPVGTPELVGSTLRQRYKLEWCPQRTHIGEHSAELYVNDNGDVDRDALALARSASATPLRINVVAPAYFVSPRQNLAGTPVHFMPHTAASMPSAPFKYPVIVNNSQNNSLEYSLVTAPRPCAEANGMCIDSAKGIISWNPAYPTDVTAEGGAGHQVRVRVRDLKTQETDTVSFYLKVQNPLSPFEASPVIDSFLPAGTDVLASEKSPISFSISATDPNANDTLFYRWYVNDELRYDEGPNFEFKAKDTDASVDPDGAGPLKSGEFMIRAEATDGNYVATKEWKVKIRNNYLLAEKLFDIFAARPESLPSMNPLALNWLNEVPVTLNLGSNIVDHLVFAGTYTLGMFTKHFLWDLTLVNGAMNKPNGTLVNPPWNFMEDLPWLTGTQTKRMALVKTSGSFDILLTSQTGRVGPFGLTTEALRIPATDLTGLSLGTGNKCIGDCPQNLFTSSMNSDLRLTESLDSSYVFYASDNGDKLMYDYLNPASAVQIYNFGTAKISGMVLNKNLERLYVATQQTSPSVSHKLFVFNVSNVRSGGTPGLVAQITLWDGVAGHQDCKPTDLVVDVASHRVMALLTGTGGVAVLTDGPAKTPTAADVQFVGVNEISSSPFDVPGQGRRLVIRPDERMIIGTMKDANQVFTIDLDSYQVYANSVQDPVDSIISFDSGQILLVSRSKGRIYRAR</sequence>
<dbReference type="Proteomes" id="UP000010074">
    <property type="component" value="Chromosome"/>
</dbReference>
<dbReference type="EMBL" id="CP002930">
    <property type="protein sequence ID" value="AFY02635.1"/>
    <property type="molecule type" value="Genomic_DNA"/>
</dbReference>
<dbReference type="PROSITE" id="PS51257">
    <property type="entry name" value="PROKAR_LIPOPROTEIN"/>
    <property type="match status" value="1"/>
</dbReference>
<dbReference type="STRING" id="1069642.Bdt_2960"/>